<dbReference type="SUPFAM" id="SSF51126">
    <property type="entry name" value="Pectin lyase-like"/>
    <property type="match status" value="1"/>
</dbReference>
<evidence type="ECO:0000256" key="1">
    <source>
        <dbReference type="SAM" id="SignalP"/>
    </source>
</evidence>
<dbReference type="NCBIfam" id="TIGR01901">
    <property type="entry name" value="adhes_NPXG"/>
    <property type="match status" value="1"/>
</dbReference>
<keyword evidence="1" id="KW-0732">Signal</keyword>
<evidence type="ECO:0000313" key="3">
    <source>
        <dbReference type="EMBL" id="CAJ0791670.1"/>
    </source>
</evidence>
<dbReference type="Pfam" id="PF05860">
    <property type="entry name" value="TPS"/>
    <property type="match status" value="1"/>
</dbReference>
<gene>
    <name evidence="3" type="ORF">LMG18096_02573</name>
</gene>
<feature type="signal peptide" evidence="1">
    <location>
        <begin position="1"/>
        <end position="27"/>
    </location>
</feature>
<evidence type="ECO:0000313" key="4">
    <source>
        <dbReference type="Proteomes" id="UP001189663"/>
    </source>
</evidence>
<keyword evidence="4" id="KW-1185">Reference proteome</keyword>
<evidence type="ECO:0000259" key="2">
    <source>
        <dbReference type="SMART" id="SM00912"/>
    </source>
</evidence>
<dbReference type="SMART" id="SM00912">
    <property type="entry name" value="Haemagg_act"/>
    <property type="match status" value="1"/>
</dbReference>
<name>A0ABC8QCJ0_9RALS</name>
<dbReference type="InterPro" id="IPR011050">
    <property type="entry name" value="Pectin_lyase_fold/virulence"/>
</dbReference>
<reference evidence="3 4" key="1">
    <citation type="submission" date="2023-07" db="EMBL/GenBank/DDBJ databases">
        <authorList>
            <person name="Peeters C."/>
        </authorList>
    </citation>
    <scope>NUCLEOTIDE SEQUENCE [LARGE SCALE GENOMIC DNA]</scope>
    <source>
        <strain evidence="3 4">LMG 18096</strain>
    </source>
</reference>
<proteinExistence type="predicted"/>
<dbReference type="InterPro" id="IPR012334">
    <property type="entry name" value="Pectin_lyas_fold"/>
</dbReference>
<sequence length="847" mass="84332">MQSQHRPATLAALIGLCAVFVPPVAVAAGIVTDGGTATSVSTGTNGRQTVNIAPSVGGVSHNTYTSFNVGTAGADLNNTTVAARTIVNQVTSTNPSLIQGNIAVLGPRANVIIANPNGITVDGGSFTNTGNVALTTGQVSFNDFTNGTGQLQRNVVLNTSSGAINIGPGGLAGAMLNLELIAKQVRVAGAVQNSFTNPNSKVRIVAGDSRAEVDTSVSPTDNLDPWVSYSSTGSGTPLGYAIDIASGGSLTGGRIELIATDQGAGVRHAGAAFATAGDFVVSGSGDLQLASGTVQAANDVLIGFAGLTGNGALTAARNLQIASNKVHLDSSTLSAGTAVQAGSIVIGSTGQVHTEPVTIDHSTLSATGGVGLFDAGAGVSMTATQLNATQNVIAQVISLTLGSDASGTSQWTSQQGTLAITAPGAVQLTGSKIDGVGGTSVQAGSIALMSGNGNASTAQSSGSDVTLNATAGYSQTDSSVIAAGNATIHGSSVAIASSALPAAVAATAGGVLIQSDTDLTNTAGLIQGQTRNTGAAASEGAVTLLAGGTIRNDASAGTQGILFGKNDDVVLRAGGDIVNHQSRILSNAKLTLAAQGDVQNLLDKTIGANSEQPATWTSSGTRWLFLRNHSTGFDVDYGSIPAVGQVPYLVSQTGTTITGRNVSNIGGQMLANGSADISITAANVFHNEALASGSAHFSRSCMIFCRSSASSTIATTGGAISAGGNLTIHAGTLAENIGGQVLSVGDMTVTAPKVRAVGITGYTALARDRGFKAFFGDNWARLYAADVGGNWLTIGGALTINGQGQIEGGTFDGQTVTASNGIVTLRARSRQPVAIDSHVGLTSWLWQ</sequence>
<feature type="chain" id="PRO_5044892850" description="Filamentous haemagglutinin FhaB/tRNA nuclease CdiA-like TPS domain-containing protein" evidence="1">
    <location>
        <begin position="28"/>
        <end position="847"/>
    </location>
</feature>
<organism evidence="3 4">
    <name type="scientific">Ralstonia holmesii</name>
    <dbReference type="NCBI Taxonomy" id="3058602"/>
    <lineage>
        <taxon>Bacteria</taxon>
        <taxon>Pseudomonadati</taxon>
        <taxon>Pseudomonadota</taxon>
        <taxon>Betaproteobacteria</taxon>
        <taxon>Burkholderiales</taxon>
        <taxon>Burkholderiaceae</taxon>
        <taxon>Ralstonia</taxon>
    </lineage>
</organism>
<dbReference type="EMBL" id="CATZAT010000004">
    <property type="protein sequence ID" value="CAJ0791670.1"/>
    <property type="molecule type" value="Genomic_DNA"/>
</dbReference>
<dbReference type="RefSeq" id="WP_316683886.1">
    <property type="nucleotide sequence ID" value="NZ_CATZAT010000004.1"/>
</dbReference>
<dbReference type="Gene3D" id="2.160.20.10">
    <property type="entry name" value="Single-stranded right-handed beta-helix, Pectin lyase-like"/>
    <property type="match status" value="1"/>
</dbReference>
<accession>A0ABC8QCJ0</accession>
<protein>
    <recommendedName>
        <fullName evidence="2">Filamentous haemagglutinin FhaB/tRNA nuclease CdiA-like TPS domain-containing protein</fullName>
    </recommendedName>
</protein>
<dbReference type="InterPro" id="IPR008638">
    <property type="entry name" value="FhaB/CdiA-like_TPS"/>
</dbReference>
<dbReference type="Proteomes" id="UP001189663">
    <property type="component" value="Unassembled WGS sequence"/>
</dbReference>
<feature type="domain" description="Filamentous haemagglutinin FhaB/tRNA nuclease CdiA-like TPS" evidence="2">
    <location>
        <begin position="44"/>
        <end position="144"/>
    </location>
</feature>
<comment type="caution">
    <text evidence="3">The sequence shown here is derived from an EMBL/GenBank/DDBJ whole genome shotgun (WGS) entry which is preliminary data.</text>
</comment>
<dbReference type="AlphaFoldDB" id="A0ABC8QCJ0"/>